<organism evidence="1">
    <name type="scientific">Rhizophora mucronata</name>
    <name type="common">Asiatic mangrove</name>
    <dbReference type="NCBI Taxonomy" id="61149"/>
    <lineage>
        <taxon>Eukaryota</taxon>
        <taxon>Viridiplantae</taxon>
        <taxon>Streptophyta</taxon>
        <taxon>Embryophyta</taxon>
        <taxon>Tracheophyta</taxon>
        <taxon>Spermatophyta</taxon>
        <taxon>Magnoliopsida</taxon>
        <taxon>eudicotyledons</taxon>
        <taxon>Gunneridae</taxon>
        <taxon>Pentapetalae</taxon>
        <taxon>rosids</taxon>
        <taxon>fabids</taxon>
        <taxon>Malpighiales</taxon>
        <taxon>Rhizophoraceae</taxon>
        <taxon>Rhizophora</taxon>
    </lineage>
</organism>
<dbReference type="AlphaFoldDB" id="A0A2P2NG44"/>
<name>A0A2P2NG44_RHIMU</name>
<protein>
    <submittedName>
        <fullName evidence="1">Uncharacterized protein</fullName>
    </submittedName>
</protein>
<evidence type="ECO:0000313" key="1">
    <source>
        <dbReference type="EMBL" id="MBX41458.1"/>
    </source>
</evidence>
<accession>A0A2P2NG44</accession>
<proteinExistence type="predicted"/>
<reference evidence="1" key="1">
    <citation type="submission" date="2018-02" db="EMBL/GenBank/DDBJ databases">
        <title>Rhizophora mucronata_Transcriptome.</title>
        <authorList>
            <person name="Meera S.P."/>
            <person name="Sreeshan A."/>
            <person name="Augustine A."/>
        </authorList>
    </citation>
    <scope>NUCLEOTIDE SEQUENCE</scope>
    <source>
        <tissue evidence="1">Leaf</tissue>
    </source>
</reference>
<sequence length="16" mass="1989">MCLLMLLLLHFSFFFL</sequence>
<dbReference type="EMBL" id="GGEC01060974">
    <property type="protein sequence ID" value="MBX41458.1"/>
    <property type="molecule type" value="Transcribed_RNA"/>
</dbReference>